<protein>
    <submittedName>
        <fullName evidence="2">Uncharacterized protein</fullName>
    </submittedName>
</protein>
<evidence type="ECO:0000313" key="3">
    <source>
        <dbReference type="Proteomes" id="UP000790347"/>
    </source>
</evidence>
<reference evidence="2" key="2">
    <citation type="journal article" date="2022" name="Res Sq">
        <title>Comparative Genomics Reveals Insights into the Divergent Evolution of Astigmatic Mites and Household Pest Adaptations.</title>
        <authorList>
            <person name="Xiong Q."/>
            <person name="Wan A.T.-Y."/>
            <person name="Liu X.-Y."/>
            <person name="Fung C.S.-H."/>
            <person name="Xiao X."/>
            <person name="Malainual N."/>
            <person name="Hou J."/>
            <person name="Wang L."/>
            <person name="Wang M."/>
            <person name="Yang K."/>
            <person name="Cui Y."/>
            <person name="Leung E."/>
            <person name="Nong W."/>
            <person name="Shin S.-K."/>
            <person name="Au S."/>
            <person name="Jeong K.Y."/>
            <person name="Chew F.T."/>
            <person name="Hui J."/>
            <person name="Leung T.F."/>
            <person name="Tungtrongchitr A."/>
            <person name="Zhong N."/>
            <person name="Liu Z."/>
            <person name="Tsui S."/>
        </authorList>
    </citation>
    <scope>NUCLEOTIDE SEQUENCE</scope>
    <source>
        <strain evidence="2">Derf</strain>
        <tissue evidence="2">Whole organism</tissue>
    </source>
</reference>
<dbReference type="Proteomes" id="UP000790347">
    <property type="component" value="Unassembled WGS sequence"/>
</dbReference>
<name>A0A922KV80_DERFA</name>
<comment type="caution">
    <text evidence="2">The sequence shown here is derived from an EMBL/GenBank/DDBJ whole genome shotgun (WGS) entry which is preliminary data.</text>
</comment>
<gene>
    <name evidence="2" type="ORF">DERF_013439</name>
</gene>
<evidence type="ECO:0000313" key="2">
    <source>
        <dbReference type="EMBL" id="KAH9497446.1"/>
    </source>
</evidence>
<proteinExistence type="predicted"/>
<dbReference type="EMBL" id="ASGP02000007">
    <property type="protein sequence ID" value="KAH9497446.1"/>
    <property type="molecule type" value="Genomic_DNA"/>
</dbReference>
<dbReference type="AlphaFoldDB" id="A0A922KV80"/>
<organism evidence="2 3">
    <name type="scientific">Dermatophagoides farinae</name>
    <name type="common">American house dust mite</name>
    <dbReference type="NCBI Taxonomy" id="6954"/>
    <lineage>
        <taxon>Eukaryota</taxon>
        <taxon>Metazoa</taxon>
        <taxon>Ecdysozoa</taxon>
        <taxon>Arthropoda</taxon>
        <taxon>Chelicerata</taxon>
        <taxon>Arachnida</taxon>
        <taxon>Acari</taxon>
        <taxon>Acariformes</taxon>
        <taxon>Sarcoptiformes</taxon>
        <taxon>Astigmata</taxon>
        <taxon>Psoroptidia</taxon>
        <taxon>Analgoidea</taxon>
        <taxon>Pyroglyphidae</taxon>
        <taxon>Dermatophagoidinae</taxon>
        <taxon>Dermatophagoides</taxon>
    </lineage>
</organism>
<feature type="region of interest" description="Disordered" evidence="1">
    <location>
        <begin position="1"/>
        <end position="28"/>
    </location>
</feature>
<feature type="compositionally biased region" description="Acidic residues" evidence="1">
    <location>
        <begin position="15"/>
        <end position="28"/>
    </location>
</feature>
<sequence>MKGEHPLANTWTQNDGDDDGEETESSSEVDWNEYFTGHEQAVIHEDFELGRSRLQFHMTQQAISSFHEAIGQCESKISKFYDEICQFNISSKKLCEQQRSHISDLYEENGLAVQRNGVEIKLGVCLAFVLGDNLGVCELLVMSRNFSKGFMCRYCGLTIFISMLVTHPSNMQQLSL</sequence>
<accession>A0A922KV80</accession>
<reference evidence="2" key="1">
    <citation type="submission" date="2013-05" db="EMBL/GenBank/DDBJ databases">
        <authorList>
            <person name="Yim A.K.Y."/>
            <person name="Chan T.F."/>
            <person name="Ji K.M."/>
            <person name="Liu X.Y."/>
            <person name="Zhou J.W."/>
            <person name="Li R.Q."/>
            <person name="Yang K.Y."/>
            <person name="Li J."/>
            <person name="Li M."/>
            <person name="Law P.T.W."/>
            <person name="Wu Y.L."/>
            <person name="Cai Z.L."/>
            <person name="Qin H."/>
            <person name="Bao Y."/>
            <person name="Leung R.K.K."/>
            <person name="Ng P.K.S."/>
            <person name="Zou J."/>
            <person name="Zhong X.J."/>
            <person name="Ran P.X."/>
            <person name="Zhong N.S."/>
            <person name="Liu Z.G."/>
            <person name="Tsui S.K.W."/>
        </authorList>
    </citation>
    <scope>NUCLEOTIDE SEQUENCE</scope>
    <source>
        <strain evidence="2">Derf</strain>
        <tissue evidence="2">Whole organism</tissue>
    </source>
</reference>
<evidence type="ECO:0000256" key="1">
    <source>
        <dbReference type="SAM" id="MobiDB-lite"/>
    </source>
</evidence>
<keyword evidence="3" id="KW-1185">Reference proteome</keyword>